<accession>A0A8J2WXS2</accession>
<reference evidence="1" key="1">
    <citation type="submission" date="2021-11" db="EMBL/GenBank/DDBJ databases">
        <authorList>
            <consortium name="Genoscope - CEA"/>
            <person name="William W."/>
        </authorList>
    </citation>
    <scope>NUCLEOTIDE SEQUENCE</scope>
</reference>
<keyword evidence="2" id="KW-1185">Reference proteome</keyword>
<dbReference type="EMBL" id="CAKKNE010000001">
    <property type="protein sequence ID" value="CAH0365846.1"/>
    <property type="molecule type" value="Genomic_DNA"/>
</dbReference>
<proteinExistence type="predicted"/>
<comment type="caution">
    <text evidence="1">The sequence shown here is derived from an EMBL/GenBank/DDBJ whole genome shotgun (WGS) entry which is preliminary data.</text>
</comment>
<evidence type="ECO:0000313" key="1">
    <source>
        <dbReference type="EMBL" id="CAH0365846.1"/>
    </source>
</evidence>
<dbReference type="OrthoDB" id="2122982at2759"/>
<dbReference type="Proteomes" id="UP000789595">
    <property type="component" value="Unassembled WGS sequence"/>
</dbReference>
<sequence>MFAFDISGLALEVAPPDTGRVRLVAVTSGLLEARPHEIGADFPDRVARGVWLRACSGGGGGNGDAQAYLNDVFDALQDPSDGRGDGGELRVAAALLSGARKSEKLAAAFEVLGPDALDLNGVARLLRAALASIAFATDATDISQAINREAASLAEDVCANAEDQNEITFDDFGNWYNSRGFELAPWLELLDLTKWPVDGRGELQDESDEEEDDEEETASRAVVAFEVATDDGTTQDDDGQVLVLRAAFSLQAVGRLRDLVMGSGLGDCDASVLCGHAARAATAAGRLDRRAFASVIAAFAPDEASAERHAPFLHYLYGAFVRDEQLGADAAEVAAGLSLLCAGSKSSKLAVAWELFADGDKWDGALSRRGLWRYVRSFLATLLAVASLPDGAAGDAAVAECAVDVADDADDAAVALAAAVFADAGGDDLVAFDDFADWYTDGGYKVASWLELLDLSKWVL</sequence>
<gene>
    <name evidence="1" type="ORF">PECAL_1P23060</name>
</gene>
<dbReference type="Gene3D" id="1.10.238.10">
    <property type="entry name" value="EF-hand"/>
    <property type="match status" value="1"/>
</dbReference>
<organism evidence="1 2">
    <name type="scientific">Pelagomonas calceolata</name>
    <dbReference type="NCBI Taxonomy" id="35677"/>
    <lineage>
        <taxon>Eukaryota</taxon>
        <taxon>Sar</taxon>
        <taxon>Stramenopiles</taxon>
        <taxon>Ochrophyta</taxon>
        <taxon>Pelagophyceae</taxon>
        <taxon>Pelagomonadales</taxon>
        <taxon>Pelagomonadaceae</taxon>
        <taxon>Pelagomonas</taxon>
    </lineage>
</organism>
<evidence type="ECO:0000313" key="2">
    <source>
        <dbReference type="Proteomes" id="UP000789595"/>
    </source>
</evidence>
<name>A0A8J2WXS2_9STRA</name>
<dbReference type="AlphaFoldDB" id="A0A8J2WXS2"/>
<protein>
    <submittedName>
        <fullName evidence="1">Uncharacterized protein</fullName>
    </submittedName>
</protein>